<evidence type="ECO:0000256" key="6">
    <source>
        <dbReference type="ARBA" id="ARBA00022692"/>
    </source>
</evidence>
<keyword evidence="9 18" id="KW-0472">Membrane</keyword>
<evidence type="ECO:0000313" key="20">
    <source>
        <dbReference type="Proteomes" id="UP001214576"/>
    </source>
</evidence>
<comment type="catalytic activity">
    <reaction evidence="13">
        <text>H2O(in) = H2O(out)</text>
        <dbReference type="Rhea" id="RHEA:29667"/>
        <dbReference type="ChEBI" id="CHEBI:15377"/>
    </reaction>
</comment>
<comment type="function">
    <text evidence="16">Aquaglyceroporins form homotetrameric transmembrane channels, with each monomer independently mediating glycerol and water transport across the plasma membrane along their osmotic gradient. Could also be permeable to urea. Also participates in cell permeability to H2O2 and H2O2-mediated signaling. In skin, transports glycerol to the epidermis and stratum corneum, where it maintains hydration, elasticity, and supports lipid biosynthesis for barrier repair. In kidney, contributes to the reabsorption of water, helping the body maintain proper fluid balance.</text>
</comment>
<evidence type="ECO:0000256" key="7">
    <source>
        <dbReference type="ARBA" id="ARBA00022737"/>
    </source>
</evidence>
<evidence type="ECO:0000256" key="3">
    <source>
        <dbReference type="ARBA" id="ARBA00020971"/>
    </source>
</evidence>
<dbReference type="EMBL" id="JAKZEL010000007">
    <property type="protein sequence ID" value="KAI4542372.1"/>
    <property type="molecule type" value="Genomic_DNA"/>
</dbReference>
<evidence type="ECO:0000256" key="4">
    <source>
        <dbReference type="ARBA" id="ARBA00022448"/>
    </source>
</evidence>
<dbReference type="PROSITE" id="PS00221">
    <property type="entry name" value="MIP"/>
    <property type="match status" value="1"/>
</dbReference>
<keyword evidence="10" id="KW-0325">Glycoprotein</keyword>
<dbReference type="PRINTS" id="PR02015">
    <property type="entry name" value="AQUAPORIN3"/>
</dbReference>
<dbReference type="InterPro" id="IPR022357">
    <property type="entry name" value="MIP_CS"/>
</dbReference>
<dbReference type="CDD" id="cd00333">
    <property type="entry name" value="MIP"/>
    <property type="match status" value="2"/>
</dbReference>
<dbReference type="PANTHER" id="PTHR43829">
    <property type="entry name" value="AQUAPORIN OR AQUAGLYCEROPORIN RELATED"/>
    <property type="match status" value="1"/>
</dbReference>
<dbReference type="FunFam" id="1.20.1080.10:FF:000005">
    <property type="entry name" value="Aquaporin 3"/>
    <property type="match status" value="2"/>
</dbReference>
<dbReference type="SUPFAM" id="SSF81338">
    <property type="entry name" value="Aquaporin-like"/>
    <property type="match status" value="2"/>
</dbReference>
<feature type="transmembrane region" description="Helical" evidence="18">
    <location>
        <begin position="484"/>
        <end position="508"/>
    </location>
</feature>
<feature type="transmembrane region" description="Helical" evidence="18">
    <location>
        <begin position="21"/>
        <end position="44"/>
    </location>
</feature>
<accession>A0AAD4U992</accession>
<evidence type="ECO:0000256" key="8">
    <source>
        <dbReference type="ARBA" id="ARBA00022989"/>
    </source>
</evidence>
<dbReference type="GO" id="GO:0015250">
    <property type="term" value="F:water channel activity"/>
    <property type="evidence" value="ECO:0007669"/>
    <property type="project" value="TreeGrafter"/>
</dbReference>
<dbReference type="PRINTS" id="PR00783">
    <property type="entry name" value="MINTRINSICP"/>
</dbReference>
<dbReference type="InterPro" id="IPR023275">
    <property type="entry name" value="Aquaporin_3"/>
</dbReference>
<feature type="transmembrane region" description="Helical" evidence="18">
    <location>
        <begin position="161"/>
        <end position="180"/>
    </location>
</feature>
<comment type="catalytic activity">
    <reaction evidence="12">
        <text>urea(in) = urea(out)</text>
        <dbReference type="Rhea" id="RHEA:32799"/>
        <dbReference type="ChEBI" id="CHEBI:16199"/>
    </reaction>
</comment>
<feature type="transmembrane region" description="Helical" evidence="18">
    <location>
        <begin position="451"/>
        <end position="472"/>
    </location>
</feature>
<evidence type="ECO:0000256" key="15">
    <source>
        <dbReference type="ARBA" id="ARBA00049405"/>
    </source>
</evidence>
<comment type="subcellular location">
    <subcellularLocation>
        <location evidence="1">Basolateral cell membrane</location>
        <topology evidence="1">Multi-pass membrane protein</topology>
    </subcellularLocation>
</comment>
<reference evidence="19" key="1">
    <citation type="submission" date="2022-03" db="EMBL/GenBank/DDBJ databases">
        <title>Genomic analyses of argali, domestic sheep and their hybrids provide insights into chromosomal evolution, heterosis and genetic basis of agronomic traits.</title>
        <authorList>
            <person name="Li M."/>
        </authorList>
    </citation>
    <scope>NUCLEOTIDE SEQUENCE</scope>
    <source>
        <strain evidence="19">CAU-MHL-2022a</strain>
        <tissue evidence="19">Skin</tissue>
    </source>
</reference>
<keyword evidence="8 18" id="KW-1133">Transmembrane helix</keyword>
<evidence type="ECO:0000256" key="18">
    <source>
        <dbReference type="SAM" id="Phobius"/>
    </source>
</evidence>
<evidence type="ECO:0000256" key="16">
    <source>
        <dbReference type="ARBA" id="ARBA00049592"/>
    </source>
</evidence>
<gene>
    <name evidence="19" type="ORF">MG293_007751</name>
</gene>
<keyword evidence="20" id="KW-1185">Reference proteome</keyword>
<dbReference type="InterPro" id="IPR050363">
    <property type="entry name" value="MIP/Aquaporin"/>
</dbReference>
<dbReference type="GO" id="GO:0015204">
    <property type="term" value="F:urea transmembrane transporter activity"/>
    <property type="evidence" value="ECO:0007669"/>
    <property type="project" value="TreeGrafter"/>
</dbReference>
<feature type="transmembrane region" description="Helical" evidence="18">
    <location>
        <begin position="241"/>
        <end position="261"/>
    </location>
</feature>
<evidence type="ECO:0000256" key="14">
    <source>
        <dbReference type="ARBA" id="ARBA00047305"/>
    </source>
</evidence>
<evidence type="ECO:0000256" key="12">
    <source>
        <dbReference type="ARBA" id="ARBA00033993"/>
    </source>
</evidence>
<comment type="subunit">
    <text evidence="17">Homotetramer; each monomer provides an independent glycerol/water pore. Could also exist in other oligomeric states.</text>
</comment>
<feature type="transmembrane region" description="Helical" evidence="18">
    <location>
        <begin position="320"/>
        <end position="343"/>
    </location>
</feature>
<keyword evidence="7" id="KW-0677">Repeat</keyword>
<evidence type="ECO:0000256" key="10">
    <source>
        <dbReference type="ARBA" id="ARBA00023180"/>
    </source>
</evidence>
<evidence type="ECO:0000313" key="19">
    <source>
        <dbReference type="EMBL" id="KAI4542372.1"/>
    </source>
</evidence>
<proteinExistence type="inferred from homology"/>
<protein>
    <recommendedName>
        <fullName evidence="3">Aquaporin-3</fullName>
    </recommendedName>
    <alternativeName>
        <fullName evidence="11">Aquaglyceroporin-3</fullName>
    </alternativeName>
</protein>
<evidence type="ECO:0000256" key="1">
    <source>
        <dbReference type="ARBA" id="ARBA00004554"/>
    </source>
</evidence>
<comment type="catalytic activity">
    <reaction evidence="15">
        <text>glycerol(in) = glycerol(out)</text>
        <dbReference type="Rhea" id="RHEA:29675"/>
        <dbReference type="ChEBI" id="CHEBI:17754"/>
    </reaction>
</comment>
<dbReference type="GO" id="GO:0016323">
    <property type="term" value="C:basolateral plasma membrane"/>
    <property type="evidence" value="ECO:0007669"/>
    <property type="project" value="UniProtKB-SubCell"/>
</dbReference>
<dbReference type="AlphaFoldDB" id="A0AAD4U992"/>
<evidence type="ECO:0000256" key="2">
    <source>
        <dbReference type="ARBA" id="ARBA00006175"/>
    </source>
</evidence>
<evidence type="ECO:0000256" key="11">
    <source>
        <dbReference type="ARBA" id="ARBA00033020"/>
    </source>
</evidence>
<dbReference type="NCBIfam" id="TIGR00861">
    <property type="entry name" value="MIP"/>
    <property type="match status" value="2"/>
</dbReference>
<dbReference type="Proteomes" id="UP001214576">
    <property type="component" value="Unassembled WGS sequence"/>
</dbReference>
<feature type="transmembrane region" description="Helical" evidence="18">
    <location>
        <begin position="535"/>
        <end position="557"/>
    </location>
</feature>
<feature type="transmembrane region" description="Helical" evidence="18">
    <location>
        <begin position="397"/>
        <end position="421"/>
    </location>
</feature>
<feature type="transmembrane region" description="Helical" evidence="18">
    <location>
        <begin position="56"/>
        <end position="80"/>
    </location>
</feature>
<evidence type="ECO:0000256" key="17">
    <source>
        <dbReference type="ARBA" id="ARBA00049716"/>
    </source>
</evidence>
<dbReference type="GO" id="GO:0015254">
    <property type="term" value="F:glycerol channel activity"/>
    <property type="evidence" value="ECO:0007669"/>
    <property type="project" value="TreeGrafter"/>
</dbReference>
<comment type="similarity">
    <text evidence="2">Belongs to the MIP/aquaporin (TC 1.A.8) family.</text>
</comment>
<comment type="catalytic activity">
    <reaction evidence="14">
        <text>H2O2(out) = H2O2(in)</text>
        <dbReference type="Rhea" id="RHEA:74375"/>
        <dbReference type="ChEBI" id="CHEBI:16240"/>
    </reaction>
</comment>
<name>A0AAD4U992_OVIAM</name>
<feature type="transmembrane region" description="Helical" evidence="18">
    <location>
        <begin position="349"/>
        <end position="368"/>
    </location>
</feature>
<keyword evidence="4" id="KW-0813">Transport</keyword>
<evidence type="ECO:0000256" key="13">
    <source>
        <dbReference type="ARBA" id="ARBA00034651"/>
    </source>
</evidence>
<dbReference type="InterPro" id="IPR000425">
    <property type="entry name" value="MIP"/>
</dbReference>
<sequence length="613" mass="66288">MGRQKELVNRCGEMLHIRYRLLRQALAECLGTLILVMFGCGSVAQVVLSRGTHGGFLTINLAFGFAVTLGILIAGQVSGAHLNPAVTFAMCFLAREPWIKLPVYTLAQTLGAFLGAGIIFGLYYDAIWAFANNQLIVSGPNGTAGIFATYPSGHLDMVNGFFDQFIGTASLIVCVLAIVDPYNNPVPRGLEAFTVGLVVLVIGTSMGFNSGYAVNPARDFGPRLFTAIAGWGSEVFTTGRHWWWVPIVSPLLGSIAGVFVYQLMIGCHLEPPPPSTDEENVKLSHVKHKEQMSTRMSKVVSTPTATKMKVIWQNENVREFLAEFISTYVMMVFGLGAVAHMVLGGKMGSYLAVNLGFGFGVTIGVHMAGNISGAHMNAAVTFTSCALGRMSWKKFPVYVLGQFLGSFVAAATIYSLFYTAIIDFSGGKLMVTGPTATANIFATYLPDHMTLWRGFLDEVVVTGMLQLCLLAITDKGNNPTLLGTQAIVTGILIVIIGVSLGMNSGYAINPSRDLPPRFFTFLAGWGSQVFRTKDWWWVPVVAPPLGAYCGAIIYLFFIGSSKPEEPQVLENPSTIEDHRVSVLPKTVSHQHGVASLTPVSVYPEDRSSVLYHP</sequence>
<dbReference type="Gene3D" id="1.20.1080.10">
    <property type="entry name" value="Glycerol uptake facilitator protein"/>
    <property type="match status" value="2"/>
</dbReference>
<feature type="transmembrane region" description="Helical" evidence="18">
    <location>
        <begin position="101"/>
        <end position="124"/>
    </location>
</feature>
<keyword evidence="5" id="KW-1003">Cell membrane</keyword>
<dbReference type="PANTHER" id="PTHR43829:SF7">
    <property type="entry name" value="AQUAPORIN-3"/>
    <property type="match status" value="1"/>
</dbReference>
<comment type="caution">
    <text evidence="19">The sequence shown here is derived from an EMBL/GenBank/DDBJ whole genome shotgun (WGS) entry which is preliminary data.</text>
</comment>
<organism evidence="19 20">
    <name type="scientific">Ovis ammon polii</name>
    <dbReference type="NCBI Taxonomy" id="230172"/>
    <lineage>
        <taxon>Eukaryota</taxon>
        <taxon>Metazoa</taxon>
        <taxon>Chordata</taxon>
        <taxon>Craniata</taxon>
        <taxon>Vertebrata</taxon>
        <taxon>Euteleostomi</taxon>
        <taxon>Mammalia</taxon>
        <taxon>Eutheria</taxon>
        <taxon>Laurasiatheria</taxon>
        <taxon>Artiodactyla</taxon>
        <taxon>Ruminantia</taxon>
        <taxon>Pecora</taxon>
        <taxon>Bovidae</taxon>
        <taxon>Caprinae</taxon>
        <taxon>Ovis</taxon>
    </lineage>
</organism>
<dbReference type="Pfam" id="PF00230">
    <property type="entry name" value="MIP"/>
    <property type="match status" value="2"/>
</dbReference>
<evidence type="ECO:0000256" key="5">
    <source>
        <dbReference type="ARBA" id="ARBA00022475"/>
    </source>
</evidence>
<dbReference type="InterPro" id="IPR023271">
    <property type="entry name" value="Aquaporin-like"/>
</dbReference>
<feature type="transmembrane region" description="Helical" evidence="18">
    <location>
        <begin position="192"/>
        <end position="214"/>
    </location>
</feature>
<keyword evidence="6 18" id="KW-0812">Transmembrane</keyword>
<evidence type="ECO:0000256" key="9">
    <source>
        <dbReference type="ARBA" id="ARBA00023136"/>
    </source>
</evidence>